<evidence type="ECO:0000256" key="1">
    <source>
        <dbReference type="SAM" id="MobiDB-lite"/>
    </source>
</evidence>
<dbReference type="Pfam" id="PF22733">
    <property type="entry name" value="NNH1"/>
    <property type="match status" value="1"/>
</dbReference>
<evidence type="ECO:0000313" key="4">
    <source>
        <dbReference type="Proteomes" id="UP000308705"/>
    </source>
</evidence>
<dbReference type="OrthoDB" id="3884789at2"/>
<protein>
    <recommendedName>
        <fullName evidence="2">NACHT N-terminal Helical domain-containing protein</fullName>
    </recommendedName>
</protein>
<dbReference type="EMBL" id="SZQA01000023">
    <property type="protein sequence ID" value="TKK86054.1"/>
    <property type="molecule type" value="Genomic_DNA"/>
</dbReference>
<dbReference type="RefSeq" id="WP_137249120.1">
    <property type="nucleotide sequence ID" value="NZ_SZQA01000023.1"/>
</dbReference>
<reference evidence="3 4" key="1">
    <citation type="submission" date="2019-04" db="EMBL/GenBank/DDBJ databases">
        <title>Herbidospora sp. NEAU-GS14.nov., a novel actinomycete isolated from soil.</title>
        <authorList>
            <person name="Han L."/>
        </authorList>
    </citation>
    <scope>NUCLEOTIDE SEQUENCE [LARGE SCALE GENOMIC DNA]</scope>
    <source>
        <strain evidence="3 4">NEAU-GS14</strain>
    </source>
</reference>
<dbReference type="Proteomes" id="UP000308705">
    <property type="component" value="Unassembled WGS sequence"/>
</dbReference>
<keyword evidence="4" id="KW-1185">Reference proteome</keyword>
<dbReference type="InterPro" id="IPR027417">
    <property type="entry name" value="P-loop_NTPase"/>
</dbReference>
<evidence type="ECO:0000313" key="3">
    <source>
        <dbReference type="EMBL" id="TKK86054.1"/>
    </source>
</evidence>
<feature type="region of interest" description="Disordered" evidence="1">
    <location>
        <begin position="1320"/>
        <end position="1378"/>
    </location>
</feature>
<gene>
    <name evidence="3" type="ORF">FDA94_22800</name>
</gene>
<feature type="compositionally biased region" description="Basic and acidic residues" evidence="1">
    <location>
        <begin position="1363"/>
        <end position="1378"/>
    </location>
</feature>
<dbReference type="InterPro" id="IPR054547">
    <property type="entry name" value="NNH1"/>
</dbReference>
<comment type="caution">
    <text evidence="3">The sequence shown here is derived from an EMBL/GenBank/DDBJ whole genome shotgun (WGS) entry which is preliminary data.</text>
</comment>
<sequence>MSAQVEALAATVVSGALGLWAGGDAEALARKEEGALLAGYVRRLAGRMAEPVARRIESALPREPGPGHLAAIDAVRESLRGRLSGEDADELDRGLPDLSSDLPEPMAEFYFGLRRECCAVLVQTARSLPLHRPGLLRELVRQQNTIAERLTDLATLLFAALPSGVRGALMRCALPGRFDETLYDAVLRGDGPSLAEMAATGRFRRLPGSGQYRLDPALRETAWSRWWIDEARVMGEGIPDAMRETARRIADEVDDELEELRLTALVSPGGAVAAFRVLYRRADTAFDLVACQDALDVLAAPDLIGVSPLIAETHATYQARLAARTAHATEYRQTGRYLHRDALERVLTGDARVVHLHAPGGMGKTMLLRWFAARRCLTQWPHVPCARIDLDAVDPVNAVRHPWLVLLEIAAQLSPQIPGAPFFDLLRDHDRWRRVLSRAAVPNTALLSEVEAAAADGADVTRRFFATDLPDHVVVFDTLEEIVLRPAADPRPFVETLARLSGRVVLSGRYDLRDRLPGFADAFPDAEIVEVPPFDDDLAARYLTERRGLTRPDLIDAMVRRAGGLPFALAMYGDLAEANPELTAREVEEAREPALLYCLDRILERIPDDRLRWLLRYAVLPRHLDAEFVTDVLWPHLEAGLRDDKVLDDPAEDARPDRKTKIFLPGPPPPAPAALWEELTTYAGATSWVQPTDDGRLVFHENLRDPVRDLLRDHPVFAVLHASAEAHYTRRAAREHWARWSAEAVYHAFQHRGTAALPRWRALITEAWDTGRADHAGELADDLLIYAKDDDVRYAALIEQARAAIEAARRDLSPGASGAHWNRAESALAEAGQLGEPSPMHHALTAMVHLARDRHEEAEAELAMIAGEDLDEDTAAEVDLVRAASADQEELRQVYARAEERDDLRGLEFTARLLGRDIAVGGGDVNEAARYLMESGDLPELARVLLQRGRPGSALDVFPEAPPPGIATGGERDRLLVTAEAMIALRRPAAAVRLLTGRISTDHASSAIVMARALGDLMEYEVALDALTHARRAATLGADRKALTRETARLHLDVAGDVVAAERMLGEILDDVLHPDPLWADIRLAQARDDDAVSIAWRTAKGSSDPVAQAKAAVTGLQVGQPMGGRLIRYVRLIDDLGLRLESLRELRKCRLPVDLSEAVLDPWLAERAEWQREDRACLDLLAVEVARVAGRSADAAVLLDEAVFGLASSDVVAWLDWIRAKNRIGPAIAGEWEPPEIEGGPDLTGAFLVELARRRLPVDPEWKTSSRLDRAGELMGDRPMRWHGTLWQTRADLAASQGLPDREHRLRAMSVWRDLGQVAELQATPPTPTETIAYGPPTTHSPDLEADDEARSDSAAADSDGLDWHRFDDESPDHEPEIVVPLGGLQPVGDDWTVHEATNGLGDRLLPGLEGRLEDSPEPLDVRLDGYAGGAPWELLGWGGRTLGRHPRVRCVYRTPRGLVPVEEPPGRREPVVHVIEPDLVLAARTRGLPGSLKVAELYRNRDLPAESRTPLEALGRREIGVLHVAGVMDTARGVPALSFLGDDDGIEPDALHEVLRRLRGNPPLVVLDVLAPANRAEFPRQLSLRNRFAQEIVRVTFPVTVLAIGPAPGLTRSVAITDVAFAVSAGSSTPGLWQRIQSHEIASEDDAYAFAATALFSNVRPAGMPGFR</sequence>
<organism evidence="3 4">
    <name type="scientific">Herbidospora galbida</name>
    <dbReference type="NCBI Taxonomy" id="2575442"/>
    <lineage>
        <taxon>Bacteria</taxon>
        <taxon>Bacillati</taxon>
        <taxon>Actinomycetota</taxon>
        <taxon>Actinomycetes</taxon>
        <taxon>Streptosporangiales</taxon>
        <taxon>Streptosporangiaceae</taxon>
        <taxon>Herbidospora</taxon>
    </lineage>
</organism>
<dbReference type="SUPFAM" id="SSF52540">
    <property type="entry name" value="P-loop containing nucleoside triphosphate hydrolases"/>
    <property type="match status" value="1"/>
</dbReference>
<evidence type="ECO:0000259" key="2">
    <source>
        <dbReference type="Pfam" id="PF22733"/>
    </source>
</evidence>
<accession>A0A4U3MD11</accession>
<feature type="domain" description="NACHT N-terminal Helical" evidence="2">
    <location>
        <begin position="8"/>
        <end position="153"/>
    </location>
</feature>
<name>A0A4U3MD11_9ACTN</name>
<proteinExistence type="predicted"/>